<dbReference type="Proteomes" id="UP000692954">
    <property type="component" value="Unassembled WGS sequence"/>
</dbReference>
<evidence type="ECO:0000313" key="3">
    <source>
        <dbReference type="Proteomes" id="UP000692954"/>
    </source>
</evidence>
<dbReference type="OrthoDB" id="307310at2759"/>
<feature type="coiled-coil region" evidence="1">
    <location>
        <begin position="65"/>
        <end position="197"/>
    </location>
</feature>
<accession>A0A8S1PKB0</accession>
<name>A0A8S1PKB0_9CILI</name>
<feature type="coiled-coil region" evidence="1">
    <location>
        <begin position="225"/>
        <end position="413"/>
    </location>
</feature>
<evidence type="ECO:0000256" key="1">
    <source>
        <dbReference type="SAM" id="Coils"/>
    </source>
</evidence>
<feature type="coiled-coil region" evidence="1">
    <location>
        <begin position="442"/>
        <end position="568"/>
    </location>
</feature>
<sequence length="1107" mass="134031">MNRLNSQPKTNNQGRMTPIEYMIHKNIPIPNKAKYPHADSEAKIHKSEIIHYNNTTNSQSNTSEAINLQKIIEEKNREIEFLKQTEIQSKMLTAQFQEMNHNHQQELKKMLDQIQNYKQRTVDLNNQVDQYIMELNKSNLKYQECCKERDEYLKNYREYSQDYDILKMQLQGKDTEIQSLKERIQNMEHNHQQELTQYSQTNEYWKRSLMDTQVREITQQFNQDRIQSDLKIKNLENRNVELENKCVLLAQEMERMRFRDLEQNKIITKNLQNENNELKSQIEEMMQFMSRYEEQINQIEQRDDLEQQDRMRIVVLSSEIERLQNVLEEQEQKSQSYFSQIQKLEQFEIQFKLLQEQQQSYNQLKQQLQQEVAKNQNSQQNFEYLQQEWTERNQELQDKCAMLTTELERLNLLMRDNDSYSRDYQQKIERLQEQVIDQTSIIDQKCNQILQLEMEIGNYQQELMLLNSDNDNLNMRITQLEEEMEEIKEQTSQQQDRKSQEVKQQIDHYASELNRITQNNNQINQDKEELQKELEKTNREYKVVIFSCQQKDIQIKDLQDQMQLIQEKHQFEISDLKKQGEYLRRSVLDQQIKDLTQKFNNDKQALEIQNRQLQQQKQQVDLQNSQLQQKVSEFQYIIEDQLEVQKQKLQASEKERINLLQEIKDYQMELQMVSNEKQKMKEDFLKERTRILVYATEIERLWSVIEDLTNQIKQLEESAELQNEKIQQFTLTTQQYHNTIYQMEQEKQNYERENSLNEQNLENKLIIMTNELDRTKNQLFEEQSKVYEQEIKQKQLLQEIEELYQQMEQYQSEITIMQKNGLEVGDLETKFQAERMNWETQKYQLTNQIQDYEQRILVLSQEIKRLVTIGDERLHEIEELRFRFRDAQLSENYEQLKTEYDILEQQVMELEQNNLKLKSQTQTLEKQIKLLELSLQDKSKEVDDIYNLMNKQRRQNESTSKDAENNRRIQQQLQQAISTLEQQNQLLKEQLQTIGNENQSFQQQIQYMQNSLHERDQMIQKKGNELTEKIKEIDSLKVKYEQKMNNSTMQTTIIRNSSLSRQINKTEQENIINESIVKTKNSSNQIPMRPSRQVMLQINADLNNQQE</sequence>
<reference evidence="2" key="1">
    <citation type="submission" date="2021-01" db="EMBL/GenBank/DDBJ databases">
        <authorList>
            <consortium name="Genoscope - CEA"/>
            <person name="William W."/>
        </authorList>
    </citation>
    <scope>NUCLEOTIDE SEQUENCE</scope>
</reference>
<protein>
    <submittedName>
        <fullName evidence="2">Uncharacterized protein</fullName>
    </submittedName>
</protein>
<dbReference type="AlphaFoldDB" id="A0A8S1PKB0"/>
<gene>
    <name evidence="2" type="ORF">PSON_ATCC_30995.1.T0790071</name>
</gene>
<organism evidence="2 3">
    <name type="scientific">Paramecium sonneborni</name>
    <dbReference type="NCBI Taxonomy" id="65129"/>
    <lineage>
        <taxon>Eukaryota</taxon>
        <taxon>Sar</taxon>
        <taxon>Alveolata</taxon>
        <taxon>Ciliophora</taxon>
        <taxon>Intramacronucleata</taxon>
        <taxon>Oligohymenophorea</taxon>
        <taxon>Peniculida</taxon>
        <taxon>Parameciidae</taxon>
        <taxon>Paramecium</taxon>
    </lineage>
</organism>
<keyword evidence="3" id="KW-1185">Reference proteome</keyword>
<comment type="caution">
    <text evidence="2">The sequence shown here is derived from an EMBL/GenBank/DDBJ whole genome shotgun (WGS) entry which is preliminary data.</text>
</comment>
<feature type="coiled-coil region" evidence="1">
    <location>
        <begin position="886"/>
        <end position="1046"/>
    </location>
</feature>
<evidence type="ECO:0000313" key="2">
    <source>
        <dbReference type="EMBL" id="CAD8103008.1"/>
    </source>
</evidence>
<keyword evidence="1" id="KW-0175">Coiled coil</keyword>
<dbReference type="EMBL" id="CAJJDN010000079">
    <property type="protein sequence ID" value="CAD8103008.1"/>
    <property type="molecule type" value="Genomic_DNA"/>
</dbReference>
<feature type="coiled-coil region" evidence="1">
    <location>
        <begin position="592"/>
        <end position="862"/>
    </location>
</feature>
<proteinExistence type="predicted"/>